<dbReference type="Pfam" id="PF08668">
    <property type="entry name" value="HDOD"/>
    <property type="match status" value="1"/>
</dbReference>
<dbReference type="Gene3D" id="1.10.3210.10">
    <property type="entry name" value="Hypothetical protein af1432"/>
    <property type="match status" value="1"/>
</dbReference>
<evidence type="ECO:0000259" key="1">
    <source>
        <dbReference type="PROSITE" id="PS51833"/>
    </source>
</evidence>
<dbReference type="EMBL" id="MTSM01000004">
    <property type="protein sequence ID" value="OPX56177.1"/>
    <property type="molecule type" value="Genomic_DNA"/>
</dbReference>
<dbReference type="Proteomes" id="UP000191418">
    <property type="component" value="Unassembled WGS sequence"/>
</dbReference>
<evidence type="ECO:0000313" key="3">
    <source>
        <dbReference type="Proteomes" id="UP000191418"/>
    </source>
</evidence>
<dbReference type="Gene3D" id="3.30.450.40">
    <property type="match status" value="1"/>
</dbReference>
<evidence type="ECO:0000313" key="2">
    <source>
        <dbReference type="EMBL" id="OPX56177.1"/>
    </source>
</evidence>
<accession>A0A1T4MA89</accession>
<dbReference type="OrthoDB" id="6112304at2"/>
<dbReference type="PROSITE" id="PS51833">
    <property type="entry name" value="HDOD"/>
    <property type="match status" value="1"/>
</dbReference>
<name>A0A1T4MA89_9GAMM</name>
<keyword evidence="3" id="KW-1185">Reference proteome</keyword>
<reference evidence="2 3" key="1">
    <citation type="submission" date="2017-01" db="EMBL/GenBank/DDBJ databases">
        <title>Genome Sequencing of a Marine Spirillum, Oceanospirillum multiglobuliferum ATCC 33336, from Japan.</title>
        <authorList>
            <person name="Carney J.G."/>
            <person name="Trachtenberg A.M."/>
            <person name="Rheaume B.A."/>
            <person name="Linnane J.D."/>
            <person name="Pitts N.L."/>
            <person name="Mykles D.L."/>
            <person name="Maclea K.S."/>
        </authorList>
    </citation>
    <scope>NUCLEOTIDE SEQUENCE [LARGE SCALE GENOMIC DNA]</scope>
    <source>
        <strain evidence="2 3">ATCC 33336</strain>
    </source>
</reference>
<dbReference type="InterPro" id="IPR029016">
    <property type="entry name" value="GAF-like_dom_sf"/>
</dbReference>
<dbReference type="InterPro" id="IPR013976">
    <property type="entry name" value="HDOD"/>
</dbReference>
<dbReference type="InterPro" id="IPR052340">
    <property type="entry name" value="RNase_Y/CdgJ"/>
</dbReference>
<organism evidence="2 3">
    <name type="scientific">Oceanospirillum multiglobuliferum</name>
    <dbReference type="NCBI Taxonomy" id="64969"/>
    <lineage>
        <taxon>Bacteria</taxon>
        <taxon>Pseudomonadati</taxon>
        <taxon>Pseudomonadota</taxon>
        <taxon>Gammaproteobacteria</taxon>
        <taxon>Oceanospirillales</taxon>
        <taxon>Oceanospirillaceae</taxon>
        <taxon>Oceanospirillum</taxon>
    </lineage>
</organism>
<protein>
    <recommendedName>
        <fullName evidence="1">HDOD domain-containing protein</fullName>
    </recommendedName>
</protein>
<dbReference type="PANTHER" id="PTHR33525:SF4">
    <property type="entry name" value="CYCLIC DI-GMP PHOSPHODIESTERASE CDGJ"/>
    <property type="match status" value="1"/>
</dbReference>
<dbReference type="STRING" id="64969.SAMN02745127_00734"/>
<dbReference type="PANTHER" id="PTHR33525">
    <property type="match status" value="1"/>
</dbReference>
<comment type="caution">
    <text evidence="2">The sequence shown here is derived from an EMBL/GenBank/DDBJ whole genome shotgun (WGS) entry which is preliminary data.</text>
</comment>
<dbReference type="SUPFAM" id="SSF109604">
    <property type="entry name" value="HD-domain/PDEase-like"/>
    <property type="match status" value="1"/>
</dbReference>
<sequence>MPATSSKSVNQKSKGLSHWRKQLLQVSLPALHQTGQKLAIAMRKPDCGLLDLEKIVAEDPVLSFQMLSHANKANQNPDNDVLSLPHAMALLGMDKVKPILKNVKYIHFNPEKIAHNAFLQALNTSLHAATQAESWAEMKIQGSGEAHYWMALRLSVVYWYLALSAPKEYYAIEHRVQTGENRNHVETEILGCTSQQLSRTLLPYWRLTEFTAQNLNKLLNPDAKMLGKLSKCAWKTNVAPEIPKAQGLYLQTPWLASMLAHWLAMNSAVSWYSPQTLRTLKILSVFLHRPLQEVIVQVHKTAVSFSKLHQLQGVWSPAVQLLHPKLPKRSLPKKVLLSAQKKASTKPVAEATKVKAKKDLSVDLRKKVEIKPTRTTQDTALVPIKQQQVLPVNEVQTALFKLFYLQTVKQQQVFSIHQLMDGASQVLHFDLGLTRCILFMKSRKQGSVKGIYAKGFADNSPFASMELSAESDHLLGKLLGKPAALWVQPHQCAKYLNDLPEPLQQALENPKEFVIATISIRGVASGILYADNKGGDKAITSAHYSTFRSLSQAVNHGFGTLAQKKEKEHKQQR</sequence>
<proteinExistence type="predicted"/>
<feature type="domain" description="HDOD" evidence="1">
    <location>
        <begin position="28"/>
        <end position="221"/>
    </location>
</feature>
<dbReference type="RefSeq" id="WP_078744336.1">
    <property type="nucleotide sequence ID" value="NZ_FUXG01000003.1"/>
</dbReference>
<gene>
    <name evidence="2" type="ORF">BTE48_04150</name>
</gene>
<dbReference type="AlphaFoldDB" id="A0A1T4MA89"/>